<dbReference type="OrthoDB" id="5958466at2759"/>
<comment type="caution">
    <text evidence="4">The sequence shown here is derived from an EMBL/GenBank/DDBJ whole genome shotgun (WGS) entry which is preliminary data.</text>
</comment>
<organism evidence="4 5">
    <name type="scientific">Stylophora pistillata</name>
    <name type="common">Smooth cauliflower coral</name>
    <dbReference type="NCBI Taxonomy" id="50429"/>
    <lineage>
        <taxon>Eukaryota</taxon>
        <taxon>Metazoa</taxon>
        <taxon>Cnidaria</taxon>
        <taxon>Anthozoa</taxon>
        <taxon>Hexacorallia</taxon>
        <taxon>Scleractinia</taxon>
        <taxon>Astrocoeniina</taxon>
        <taxon>Pocilloporidae</taxon>
        <taxon>Stylophora</taxon>
    </lineage>
</organism>
<name>A0A2B4SHV7_STYPI</name>
<feature type="region of interest" description="Disordered" evidence="2">
    <location>
        <begin position="3033"/>
        <end position="3054"/>
    </location>
</feature>
<evidence type="ECO:0000256" key="2">
    <source>
        <dbReference type="SAM" id="MobiDB-lite"/>
    </source>
</evidence>
<sequence length="3054" mass="344980">MASAAPLRLASSVEKTNGGKLSRLLIDGGTAVIRSIFKIHHPPASLSAAFNANYSTLNNLLRRRILHRPQWDLLFPPSGTPPDSQTFDITLLFLLLTNICGLSPPHSGWHSNPPPSDSSLEANLARIKFYRNQLYGHVSTTGVADPTFSTLWQEISAVLVALGLQQAEIDRLQAEHSGEQEFIDVLLEWADTEEDIKSQLKDMRDMQAKVLQTVEGLKGEREGFRRDEILRKLAKVDPSSDISDHAGKYVEGTRLSVFAEVERWLEDRSSPNRVIVITGNAGMGKSVISAVFCQKMSKAGRLSGSHFCRHNKARRRNPKVLLQSLARQLSDSLPEYEKALVKNLSGNLGVGINDMETLPHWIRLVVTTRPEVNISEKLQELNPLLLKPNDQENLMDIRLCFKEQLKHVLQSDRQDTILEKLVEKSEGVMLFTYYLIEFIDKNALRMSVDELIKSRLPSDISSVYQNYFKRLKTELQKEVGITEVQFYDFLNALVAAREPLPMDFACKLFLSKEWSSADEQKVRDAIDCISALLPIEGECINFFHKSVKDWLIEKSTSRQKKFTVNERECQRVIAKVCTDELDSLKRKGIPRSGLKQTSRDEMEITEHFLILCLDIQRDTESIYNFDRFPITSHSEYALAFETCNENGFLSGDPFWYSFERSFCDLAAFALVLSKELFIRASPCSGVIEMFRLNEVRMVRGESSDEAEQGTDLGDLTEQRGENNDLTEQKAELAGLPEEEELLDLDDLMEIDDMQERRAENDVFSGQRAEVVDPLEQRAKLDDLPEQRAGRGGLVEHSAKLNNTTEKRDELDDVVGQRTEFNDPKEKNIELNSVEVGVKLVESSVILEIDPCGLSENGADLYDLSEKNSIVSDQHELDLEELYLLADVDQQGPLLEDEENSVVEDENIVNDVHFSVDGDSLYVVMGTIIHGMNLRTGGIFTKRFKGEWATWFGGISLVPVKRGVLFQRRKGRKSLELWNSELSVCIQGWPAFDAYDVVPLSEERIAIKPLSSFSRNLEVTVLDTTSGKIVSIIGNFDGTFLACNSKCEVLTYTYGDSMQLRCENRVLWETSLHPDLQHISGSVIFSPTEEYFIISGKTDSYVFDVVSGKVISQLKDTNVASTKFISNEDCIAGIYFSGHYFLRLYNVKSGDLLSEIVEEREVSSFAACPSAAYGSTSVLRIKMASAPPSPLASSEEKTNGWKLSRLLIDGGTTVLRDLFDQIHPPRTLRKSLDSHKTTLEELLNEGVLYTSQWETLFPRSGAPPVDSRNFDNSLLFLLLTTICGLSRPRSGWHQKPQKKDRSREANLARIKFYRNKIYGHVTTTGIDATTFTDLWKEISAALRSLGLQPTDIDRLKEERCGVEDYIALLFKWKESEENIKSQLQRIDHAQTNLQKSVDGVRQTQFGHEGLQENKAKLEDIHLTQLEGNRILHESQTMLGEVRDNVKDLKGEREGLKGEEVLSKLAKIDSFSDIRRHANRYVQGTRLPIFEEIERWLDDIGSPNRVMVISGNAGMGKSVISAVFCEKMLKAGRLSGCHFSATYGSTNVLWIKMASATPSPLASSEEKTNGWELSRLLIDGGTTVLRDLFDQIHPPRALKKSLDSHKTTLEELLNEGVLYTSQWETLFPRSGAPPVDSRNFDNSLLFLLLTTICGLSRPRSGWHQKPQKKDRSREANLARIKFYRNKIYGHVTTTGIDATTFTDLWKEISAALRSLGLQPTDIDRLKEERCGVEDYIALLFKWKESEENIKSQLQRIDHAQTNLQKSVDGVRQTQFGHEGLQENKAKLEDIHLTQLEGNRILHESQTMLGEVRDNVKDLKGEREGLKGEEVLSKLSKIDSFSDIRRHANRYVQGTRLPIFEEIERWLDDIGSPNRVMVISGNAGMGKSVISAVFCEKMLKAGRLSGCHFCQHNNARRRNPKVMLQSLACQLSDSLPEYRKTLVEKLSRNLGVDINDMEVGDLFELLFEESLEGLDDPGSTHLLVIDGLDESEYQGRNELLNVISDGFKKLPHWIRFLVSTRPEINISEKLQELNPIQLKPTDVENLKDIKICFKKKLVHVLEGECHEIILEKLIEKSEGVMLYTYYLVDLITKNSPSFSLDELLKSGLPSGLSSVYQVYFKRLETELQEKLGITEDNFFDFLNAIVAAREPLPVDFVYKLFLSKEWSPADQRKVRASIECISALLPIEGECIHLFHKSIKDWLIGSSSQGPHRFSVDKTRCNSILSKLCTDELDGVKRKGVDGASFNCSTKYALKHGVQHLLELEEDLRPHSLEEIVINYVSDVELVYAKLCVDSFAALEDILSIQKENRTGRPVENFPRADVLENLLLLLRKHIVTLTELPRTIFQTCLNEGGTLLSSEARNLLQTTFSDIPYMEQLLNGDNQGLVETWFQCSHKVSCFDVSPQLDLIVCQCFDNVIQLWSLETGKLLWERRRQEPVEYLYPNNALKGVTSHSVDICGFYRSVVFHPTENVVLPGELRKVYTFTGVRKPLYPSSQCSFSVCSVSQEEMAMLTDCPDNAKCIIKWSLTDGSEITRFVASEDILTFAWSRGKNLLAISDSAGLISLVDTTTAFKILSQTQTPHYCGMIKFSPDCRFLFCKYFDSMNLTNHQLACFHVKKDSYGNPSLDALSELVSYNPWEFESCSESGFLLGDPIWYPRAAHIYHFLLGSSVGISSCLFTEFPKLAFVLNEKSLLRASPNSDVIELVNIDELTKDRAGFKKAFKEGEIYSLTTLKSELTTLRTGFGEATETNMAFSVSGDTVYVSYNRAVEAWDPFSGKLKARRNYCSFTFQGWSVLAAVKDGVLLTSTGEYRTSDLELWNSELTACIRSWKLGKIFRLSGITDERVVLTMTSGETAILDTTSGEIVRKVRSSLSKFVTCNSQCQMICSKSYNSLQLIQCDDSVLWEVSISISTLLLSTCTFSPNECFFAVLGRTWERNVDIFVIDAVSGRQLNLLRAFDGQPFLIPESIDGKFVSDKEFLVARGFFVRLVNVKSGDLLSVISMDNKVHNLTVCPRNRLVGIRFEKERPGFKVIQVKAGNKDSSKEKKDKNSREERRT</sequence>
<gene>
    <name evidence="4" type="primary">DZIP3</name>
    <name evidence="4" type="ORF">AWC38_SpisGene6619</name>
</gene>
<accession>A0A2B4SHV7</accession>
<dbReference type="PANTHER" id="PTHR10039">
    <property type="entry name" value="AMELOGENIN"/>
    <property type="match status" value="1"/>
</dbReference>
<dbReference type="InterPro" id="IPR007111">
    <property type="entry name" value="NACHT_NTPase"/>
</dbReference>
<dbReference type="PROSITE" id="PS50837">
    <property type="entry name" value="NACHT"/>
    <property type="match status" value="1"/>
</dbReference>
<evidence type="ECO:0000256" key="1">
    <source>
        <dbReference type="ARBA" id="ARBA00022737"/>
    </source>
</evidence>
<keyword evidence="1" id="KW-0677">Repeat</keyword>
<dbReference type="Gene3D" id="2.130.10.10">
    <property type="entry name" value="YVTN repeat-like/Quinoprotein amine dehydrogenase"/>
    <property type="match status" value="2"/>
</dbReference>
<keyword evidence="5" id="KW-1185">Reference proteome</keyword>
<dbReference type="Proteomes" id="UP000225706">
    <property type="component" value="Unassembled WGS sequence"/>
</dbReference>
<proteinExistence type="predicted"/>
<feature type="compositionally biased region" description="Basic and acidic residues" evidence="2">
    <location>
        <begin position="3035"/>
        <end position="3054"/>
    </location>
</feature>
<evidence type="ECO:0000313" key="5">
    <source>
        <dbReference type="Proteomes" id="UP000225706"/>
    </source>
</evidence>
<dbReference type="Pfam" id="PF24883">
    <property type="entry name" value="NPHP3_N"/>
    <property type="match status" value="2"/>
</dbReference>
<dbReference type="Gene3D" id="3.40.50.300">
    <property type="entry name" value="P-loop containing nucleotide triphosphate hydrolases"/>
    <property type="match status" value="2"/>
</dbReference>
<evidence type="ECO:0000313" key="4">
    <source>
        <dbReference type="EMBL" id="PFX28663.1"/>
    </source>
</evidence>
<reference evidence="5" key="1">
    <citation type="journal article" date="2017" name="bioRxiv">
        <title>Comparative analysis of the genomes of Stylophora pistillata and Acropora digitifera provides evidence for extensive differences between species of corals.</title>
        <authorList>
            <person name="Voolstra C.R."/>
            <person name="Li Y."/>
            <person name="Liew Y.J."/>
            <person name="Baumgarten S."/>
            <person name="Zoccola D."/>
            <person name="Flot J.-F."/>
            <person name="Tambutte S."/>
            <person name="Allemand D."/>
            <person name="Aranda M."/>
        </authorList>
    </citation>
    <scope>NUCLEOTIDE SEQUENCE [LARGE SCALE GENOMIC DNA]</scope>
</reference>
<dbReference type="InterPro" id="IPR041249">
    <property type="entry name" value="HEPN_DZIP3"/>
</dbReference>
<feature type="domain" description="NACHT" evidence="3">
    <location>
        <begin position="1872"/>
        <end position="2019"/>
    </location>
</feature>
<evidence type="ECO:0000259" key="3">
    <source>
        <dbReference type="PROSITE" id="PS50837"/>
    </source>
</evidence>
<dbReference type="PANTHER" id="PTHR10039:SF17">
    <property type="entry name" value="FUNGAL STAND N-TERMINAL GOODBYE DOMAIN-CONTAINING PROTEIN-RELATED"/>
    <property type="match status" value="1"/>
</dbReference>
<dbReference type="InterPro" id="IPR015943">
    <property type="entry name" value="WD40/YVTN_repeat-like_dom_sf"/>
</dbReference>
<dbReference type="EMBL" id="LSMT01000079">
    <property type="protein sequence ID" value="PFX28663.1"/>
    <property type="molecule type" value="Genomic_DNA"/>
</dbReference>
<dbReference type="SUPFAM" id="SSF52540">
    <property type="entry name" value="P-loop containing nucleoside triphosphate hydrolases"/>
    <property type="match status" value="2"/>
</dbReference>
<feature type="region of interest" description="Disordered" evidence="2">
    <location>
        <begin position="700"/>
        <end position="722"/>
    </location>
</feature>
<dbReference type="SUPFAM" id="SSF82171">
    <property type="entry name" value="DPP6 N-terminal domain-like"/>
    <property type="match status" value="2"/>
</dbReference>
<protein>
    <submittedName>
        <fullName evidence="4">E3 ubiquitin-protein ligase DZIP3</fullName>
    </submittedName>
</protein>
<dbReference type="Pfam" id="PF18738">
    <property type="entry name" value="HEPN_DZIP3"/>
    <property type="match status" value="3"/>
</dbReference>
<dbReference type="InterPro" id="IPR056884">
    <property type="entry name" value="NPHP3-like_N"/>
</dbReference>
<dbReference type="InterPro" id="IPR027417">
    <property type="entry name" value="P-loop_NTPase"/>
</dbReference>